<dbReference type="STRING" id="1051890.A0A3N4LDZ9"/>
<feature type="domain" description="HTH CENPB-type" evidence="2">
    <location>
        <begin position="71"/>
        <end position="150"/>
    </location>
</feature>
<dbReference type="InParanoid" id="A0A3N4LDZ9"/>
<dbReference type="Proteomes" id="UP000267821">
    <property type="component" value="Unassembled WGS sequence"/>
</dbReference>
<dbReference type="PANTHER" id="PTHR19303:SF73">
    <property type="entry name" value="PROTEIN PDC2"/>
    <property type="match status" value="1"/>
</dbReference>
<evidence type="ECO:0000256" key="1">
    <source>
        <dbReference type="ARBA" id="ARBA00023125"/>
    </source>
</evidence>
<dbReference type="Pfam" id="PF03221">
    <property type="entry name" value="HTH_Tnp_Tc5"/>
    <property type="match status" value="1"/>
</dbReference>
<keyword evidence="1" id="KW-0238">DNA-binding</keyword>
<dbReference type="InterPro" id="IPR006600">
    <property type="entry name" value="HTH_CenpB_DNA-bd_dom"/>
</dbReference>
<proteinExistence type="predicted"/>
<organism evidence="3 4">
    <name type="scientific">Terfezia boudieri ATCC MYA-4762</name>
    <dbReference type="NCBI Taxonomy" id="1051890"/>
    <lineage>
        <taxon>Eukaryota</taxon>
        <taxon>Fungi</taxon>
        <taxon>Dikarya</taxon>
        <taxon>Ascomycota</taxon>
        <taxon>Pezizomycotina</taxon>
        <taxon>Pezizomycetes</taxon>
        <taxon>Pezizales</taxon>
        <taxon>Pezizaceae</taxon>
        <taxon>Terfezia</taxon>
    </lineage>
</organism>
<dbReference type="PANTHER" id="PTHR19303">
    <property type="entry name" value="TRANSPOSON"/>
    <property type="match status" value="1"/>
</dbReference>
<dbReference type="PROSITE" id="PS51253">
    <property type="entry name" value="HTH_CENPB"/>
    <property type="match status" value="1"/>
</dbReference>
<dbReference type="Gene3D" id="1.10.10.60">
    <property type="entry name" value="Homeodomain-like"/>
    <property type="match status" value="1"/>
</dbReference>
<gene>
    <name evidence="3" type="ORF">L211DRAFT_853664</name>
</gene>
<dbReference type="GO" id="GO:0003677">
    <property type="term" value="F:DNA binding"/>
    <property type="evidence" value="ECO:0007669"/>
    <property type="project" value="UniProtKB-KW"/>
</dbReference>
<name>A0A3N4LDZ9_9PEZI</name>
<accession>A0A3N4LDZ9</accession>
<sequence length="197" mass="22799">MGNKRAFSLREKYEICLERHKQVKEWKKMRLDEFGLLFPDRSGKGIPKSTLSDILPMSDELLKNPPVDGAHKKKKRAPVYSIFEALLAEWIERAHAVRVRINDAIIQTQAHKLVEELSGREECEEDYTDFQCSGGWLSAFKVRNRICRQKLQGEGGGMLESDIEVARIKLREDLRGYALRDIWNCDETALHCKVQQL</sequence>
<evidence type="ECO:0000259" key="2">
    <source>
        <dbReference type="PROSITE" id="PS51253"/>
    </source>
</evidence>
<keyword evidence="4" id="KW-1185">Reference proteome</keyword>
<protein>
    <recommendedName>
        <fullName evidence="2">HTH CENPB-type domain-containing protein</fullName>
    </recommendedName>
</protein>
<dbReference type="InterPro" id="IPR050863">
    <property type="entry name" value="CenT-Element_Derived"/>
</dbReference>
<dbReference type="EMBL" id="ML121604">
    <property type="protein sequence ID" value="RPB18901.1"/>
    <property type="molecule type" value="Genomic_DNA"/>
</dbReference>
<dbReference type="AlphaFoldDB" id="A0A3N4LDZ9"/>
<reference evidence="3 4" key="1">
    <citation type="journal article" date="2018" name="Nat. Ecol. Evol.">
        <title>Pezizomycetes genomes reveal the molecular basis of ectomycorrhizal truffle lifestyle.</title>
        <authorList>
            <person name="Murat C."/>
            <person name="Payen T."/>
            <person name="Noel B."/>
            <person name="Kuo A."/>
            <person name="Morin E."/>
            <person name="Chen J."/>
            <person name="Kohler A."/>
            <person name="Krizsan K."/>
            <person name="Balestrini R."/>
            <person name="Da Silva C."/>
            <person name="Montanini B."/>
            <person name="Hainaut M."/>
            <person name="Levati E."/>
            <person name="Barry K.W."/>
            <person name="Belfiori B."/>
            <person name="Cichocki N."/>
            <person name="Clum A."/>
            <person name="Dockter R.B."/>
            <person name="Fauchery L."/>
            <person name="Guy J."/>
            <person name="Iotti M."/>
            <person name="Le Tacon F."/>
            <person name="Lindquist E.A."/>
            <person name="Lipzen A."/>
            <person name="Malagnac F."/>
            <person name="Mello A."/>
            <person name="Molinier V."/>
            <person name="Miyauchi S."/>
            <person name="Poulain J."/>
            <person name="Riccioni C."/>
            <person name="Rubini A."/>
            <person name="Sitrit Y."/>
            <person name="Splivallo R."/>
            <person name="Traeger S."/>
            <person name="Wang M."/>
            <person name="Zifcakova L."/>
            <person name="Wipf D."/>
            <person name="Zambonelli A."/>
            <person name="Paolocci F."/>
            <person name="Nowrousian M."/>
            <person name="Ottonello S."/>
            <person name="Baldrian P."/>
            <person name="Spatafora J.W."/>
            <person name="Henrissat B."/>
            <person name="Nagy L.G."/>
            <person name="Aury J.M."/>
            <person name="Wincker P."/>
            <person name="Grigoriev I.V."/>
            <person name="Bonfante P."/>
            <person name="Martin F.M."/>
        </authorList>
    </citation>
    <scope>NUCLEOTIDE SEQUENCE [LARGE SCALE GENOMIC DNA]</scope>
    <source>
        <strain evidence="3 4">ATCC MYA-4762</strain>
    </source>
</reference>
<dbReference type="GO" id="GO:0005634">
    <property type="term" value="C:nucleus"/>
    <property type="evidence" value="ECO:0007669"/>
    <property type="project" value="TreeGrafter"/>
</dbReference>
<dbReference type="OrthoDB" id="5441751at2759"/>
<dbReference type="SUPFAM" id="SSF46689">
    <property type="entry name" value="Homeodomain-like"/>
    <property type="match status" value="1"/>
</dbReference>
<evidence type="ECO:0000313" key="4">
    <source>
        <dbReference type="Proteomes" id="UP000267821"/>
    </source>
</evidence>
<evidence type="ECO:0000313" key="3">
    <source>
        <dbReference type="EMBL" id="RPB18901.1"/>
    </source>
</evidence>
<dbReference type="InterPro" id="IPR009057">
    <property type="entry name" value="Homeodomain-like_sf"/>
</dbReference>